<proteinExistence type="predicted"/>
<keyword evidence="2" id="KW-0472">Membrane</keyword>
<evidence type="ECO:0000256" key="2">
    <source>
        <dbReference type="SAM" id="Phobius"/>
    </source>
</evidence>
<accession>A0A0B2SLE6</accession>
<dbReference type="Proteomes" id="UP000053555">
    <property type="component" value="Unassembled WGS sequence"/>
</dbReference>
<gene>
    <name evidence="3" type="ORF">glysoja_041013</name>
</gene>
<sequence>MEETLLLPKENKRVSSNSKSSSSGSGFVQEFKKVSLMAAPMVVVSVSQFLLQVVSLMMAGRSSWRTLPCRWEWQVLWKLNVANHLEPSSFISLETMSSVQYSFSF</sequence>
<evidence type="ECO:0000256" key="1">
    <source>
        <dbReference type="SAM" id="MobiDB-lite"/>
    </source>
</evidence>
<feature type="region of interest" description="Disordered" evidence="1">
    <location>
        <begin position="1"/>
        <end position="26"/>
    </location>
</feature>
<evidence type="ECO:0000313" key="3">
    <source>
        <dbReference type="EMBL" id="KHN45184.1"/>
    </source>
</evidence>
<keyword evidence="2" id="KW-0812">Transmembrane</keyword>
<keyword evidence="2" id="KW-1133">Transmembrane helix</keyword>
<protein>
    <submittedName>
        <fullName evidence="3">MATE efflux family protein 8</fullName>
    </submittedName>
</protein>
<name>A0A0B2SLE6_GLYSO</name>
<reference evidence="3" key="1">
    <citation type="submission" date="2014-07" db="EMBL/GenBank/DDBJ databases">
        <title>Identification of a novel salt tolerance gene in wild soybean by whole-genome sequencing.</title>
        <authorList>
            <person name="Lam H.-M."/>
            <person name="Qi X."/>
            <person name="Li M.-W."/>
            <person name="Liu X."/>
            <person name="Xie M."/>
            <person name="Ni M."/>
            <person name="Xu X."/>
        </authorList>
    </citation>
    <scope>NUCLEOTIDE SEQUENCE [LARGE SCALE GENOMIC DNA]</scope>
    <source>
        <tissue evidence="3">Root</tissue>
    </source>
</reference>
<dbReference type="AlphaFoldDB" id="A0A0B2SLE6"/>
<feature type="compositionally biased region" description="Low complexity" evidence="1">
    <location>
        <begin position="15"/>
        <end position="26"/>
    </location>
</feature>
<dbReference type="EMBL" id="KN642634">
    <property type="protein sequence ID" value="KHN45184.1"/>
    <property type="molecule type" value="Genomic_DNA"/>
</dbReference>
<organism evidence="3">
    <name type="scientific">Glycine soja</name>
    <name type="common">Wild soybean</name>
    <dbReference type="NCBI Taxonomy" id="3848"/>
    <lineage>
        <taxon>Eukaryota</taxon>
        <taxon>Viridiplantae</taxon>
        <taxon>Streptophyta</taxon>
        <taxon>Embryophyta</taxon>
        <taxon>Tracheophyta</taxon>
        <taxon>Spermatophyta</taxon>
        <taxon>Magnoliopsida</taxon>
        <taxon>eudicotyledons</taxon>
        <taxon>Gunneridae</taxon>
        <taxon>Pentapetalae</taxon>
        <taxon>rosids</taxon>
        <taxon>fabids</taxon>
        <taxon>Fabales</taxon>
        <taxon>Fabaceae</taxon>
        <taxon>Papilionoideae</taxon>
        <taxon>50 kb inversion clade</taxon>
        <taxon>NPAAA clade</taxon>
        <taxon>indigoferoid/millettioid clade</taxon>
        <taxon>Phaseoleae</taxon>
        <taxon>Glycine</taxon>
        <taxon>Glycine subgen. Soja</taxon>
    </lineage>
</organism>
<feature type="transmembrane region" description="Helical" evidence="2">
    <location>
        <begin position="37"/>
        <end position="60"/>
    </location>
</feature>